<dbReference type="AlphaFoldDB" id="A0AAW9PW83"/>
<evidence type="ECO:0000313" key="3">
    <source>
        <dbReference type="Proteomes" id="UP001333818"/>
    </source>
</evidence>
<accession>A0AAW9PW83</accession>
<sequence length="126" mass="13872">MESTIKQQILEAEETLRQAMIRSDVEALNELISSELLFTDFLGQLVTKQQDLDAHASGAIKIDDIALTELQVLPVQETVAVVSVRVYITGSYNGNPASGNFRFTRVWSRSPQGTWHIIAGHCGTIA</sequence>
<organism evidence="2 3">
    <name type="scientific">Tumidithrix elongata BACA0141</name>
    <dbReference type="NCBI Taxonomy" id="2716417"/>
    <lineage>
        <taxon>Bacteria</taxon>
        <taxon>Bacillati</taxon>
        <taxon>Cyanobacteriota</taxon>
        <taxon>Cyanophyceae</taxon>
        <taxon>Pseudanabaenales</taxon>
        <taxon>Pseudanabaenaceae</taxon>
        <taxon>Tumidithrix</taxon>
        <taxon>Tumidithrix elongata</taxon>
    </lineage>
</organism>
<comment type="caution">
    <text evidence="2">The sequence shown here is derived from an EMBL/GenBank/DDBJ whole genome shotgun (WGS) entry which is preliminary data.</text>
</comment>
<dbReference type="Gene3D" id="3.10.450.50">
    <property type="match status" value="1"/>
</dbReference>
<dbReference type="RefSeq" id="WP_330482268.1">
    <property type="nucleotide sequence ID" value="NZ_JAZBJZ010000008.1"/>
</dbReference>
<reference evidence="2" key="1">
    <citation type="submission" date="2024-01" db="EMBL/GenBank/DDBJ databases">
        <title>Bank of Algae and Cyanobacteria of the Azores (BACA) strain genomes.</title>
        <authorList>
            <person name="Luz R."/>
            <person name="Cordeiro R."/>
            <person name="Fonseca A."/>
            <person name="Goncalves V."/>
        </authorList>
    </citation>
    <scope>NUCLEOTIDE SEQUENCE</scope>
    <source>
        <strain evidence="2">BACA0141</strain>
    </source>
</reference>
<protein>
    <submittedName>
        <fullName evidence="2">Nuclear transport factor 2 family protein</fullName>
    </submittedName>
</protein>
<dbReference type="Pfam" id="PF14534">
    <property type="entry name" value="DUF4440"/>
    <property type="match status" value="1"/>
</dbReference>
<evidence type="ECO:0000313" key="2">
    <source>
        <dbReference type="EMBL" id="MEE3715844.1"/>
    </source>
</evidence>
<dbReference type="InterPro" id="IPR027843">
    <property type="entry name" value="DUF4440"/>
</dbReference>
<name>A0AAW9PW83_9CYAN</name>
<keyword evidence="3" id="KW-1185">Reference proteome</keyword>
<feature type="domain" description="DUF4440" evidence="1">
    <location>
        <begin position="9"/>
        <end position="117"/>
    </location>
</feature>
<proteinExistence type="predicted"/>
<dbReference type="InterPro" id="IPR032710">
    <property type="entry name" value="NTF2-like_dom_sf"/>
</dbReference>
<dbReference type="SUPFAM" id="SSF54427">
    <property type="entry name" value="NTF2-like"/>
    <property type="match status" value="1"/>
</dbReference>
<dbReference type="Proteomes" id="UP001333818">
    <property type="component" value="Unassembled WGS sequence"/>
</dbReference>
<evidence type="ECO:0000259" key="1">
    <source>
        <dbReference type="Pfam" id="PF14534"/>
    </source>
</evidence>
<gene>
    <name evidence="2" type="ORF">V2H45_03685</name>
</gene>
<dbReference type="EMBL" id="JAZBJZ010000008">
    <property type="protein sequence ID" value="MEE3715844.1"/>
    <property type="molecule type" value="Genomic_DNA"/>
</dbReference>